<comment type="caution">
    <text evidence="1">The sequence shown here is derived from an EMBL/GenBank/DDBJ whole genome shotgun (WGS) entry which is preliminary data.</text>
</comment>
<gene>
    <name evidence="1" type="ORF">R5R35_000448</name>
</gene>
<dbReference type="Proteomes" id="UP001378592">
    <property type="component" value="Unassembled WGS sequence"/>
</dbReference>
<sequence length="51" mass="5485">MSIQGMSTISLRGYYIDVLLDPGRLMRTQMSSHGMSGKAAKVTIPGLSTII</sequence>
<name>A0AAN9Z4N9_9ORTH</name>
<dbReference type="AlphaFoldDB" id="A0AAN9Z4N9"/>
<proteinExistence type="predicted"/>
<accession>A0AAN9Z4N9</accession>
<dbReference type="EMBL" id="JAZDUA010000203">
    <property type="protein sequence ID" value="KAK7864406.1"/>
    <property type="molecule type" value="Genomic_DNA"/>
</dbReference>
<protein>
    <submittedName>
        <fullName evidence="1">Uncharacterized protein</fullName>
    </submittedName>
</protein>
<evidence type="ECO:0000313" key="1">
    <source>
        <dbReference type="EMBL" id="KAK7864406.1"/>
    </source>
</evidence>
<reference evidence="1 2" key="1">
    <citation type="submission" date="2024-03" db="EMBL/GenBank/DDBJ databases">
        <title>The genome assembly and annotation of the cricket Gryllus longicercus Weissman &amp; Gray.</title>
        <authorList>
            <person name="Szrajer S."/>
            <person name="Gray D."/>
            <person name="Ylla G."/>
        </authorList>
    </citation>
    <scope>NUCLEOTIDE SEQUENCE [LARGE SCALE GENOMIC DNA]</scope>
    <source>
        <strain evidence="1">DAG 2021-001</strain>
        <tissue evidence="1">Whole body minus gut</tissue>
    </source>
</reference>
<evidence type="ECO:0000313" key="2">
    <source>
        <dbReference type="Proteomes" id="UP001378592"/>
    </source>
</evidence>
<organism evidence="1 2">
    <name type="scientific">Gryllus longicercus</name>
    <dbReference type="NCBI Taxonomy" id="2509291"/>
    <lineage>
        <taxon>Eukaryota</taxon>
        <taxon>Metazoa</taxon>
        <taxon>Ecdysozoa</taxon>
        <taxon>Arthropoda</taxon>
        <taxon>Hexapoda</taxon>
        <taxon>Insecta</taxon>
        <taxon>Pterygota</taxon>
        <taxon>Neoptera</taxon>
        <taxon>Polyneoptera</taxon>
        <taxon>Orthoptera</taxon>
        <taxon>Ensifera</taxon>
        <taxon>Gryllidea</taxon>
        <taxon>Grylloidea</taxon>
        <taxon>Gryllidae</taxon>
        <taxon>Gryllinae</taxon>
        <taxon>Gryllus</taxon>
    </lineage>
</organism>
<keyword evidence="2" id="KW-1185">Reference proteome</keyword>